<name>A0A1Z4BR48_9FLAO</name>
<evidence type="ECO:0000313" key="1">
    <source>
        <dbReference type="EMBL" id="ASF43775.1"/>
    </source>
</evidence>
<sequence length="319" mass="37703">MKYFIFFILILLLAGCNLFQRQQLAEESVAVEEKQQQEEVFVPVQKELYVIDKEEREDYYLFGEKIKISAEGNEFYKTDRGDYIKKKDVGDWNTLKTKITRDDLTKNVDINGNSNDRITKYLSIDQISYEEYQEALKNKIDFLIEDTLAIVKKNGKLTFPCEHKTVYLKDQSDSVEDPFSTTYAYVGNVHVLNQYLVFEDSEDFYAYIFIDKTTGKQTDFERFPFLSPDKKYIITIGRAYEDLVGTISLYRIKSIKPFVIETLVNEDIKWWATYDFDKEPIFFSKNGFLYAPMNVIPNFFDEHNNPNKQRMYIKIGIRN</sequence>
<dbReference type="KEGG" id="capn:CBG49_12190"/>
<evidence type="ECO:0000313" key="2">
    <source>
        <dbReference type="Proteomes" id="UP000197007"/>
    </source>
</evidence>
<dbReference type="Proteomes" id="UP000197007">
    <property type="component" value="Chromosome"/>
</dbReference>
<accession>A0A1Z4BR48</accession>
<protein>
    <submittedName>
        <fullName evidence="1">Uncharacterized protein</fullName>
    </submittedName>
</protein>
<reference evidence="2" key="1">
    <citation type="submission" date="2017-06" db="EMBL/GenBank/DDBJ databases">
        <title>Complete genome sequence of Capnocytophaga sp. KCOM 1579 (=ChDC OS43) isolated from a human refractory periapical abscess lesion.</title>
        <authorList>
            <person name="Kook J.-K."/>
            <person name="Park S.-N."/>
            <person name="Lim Y.K."/>
            <person name="Roh H."/>
        </authorList>
    </citation>
    <scope>NUCLEOTIDE SEQUENCE [LARGE SCALE GENOMIC DNA]</scope>
    <source>
        <strain evidence="2">ChDC OS43</strain>
    </source>
</reference>
<gene>
    <name evidence="1" type="ORF">CBG49_12190</name>
</gene>
<dbReference type="EMBL" id="CP022022">
    <property type="protein sequence ID" value="ASF43775.1"/>
    <property type="molecule type" value="Genomic_DNA"/>
</dbReference>
<keyword evidence="2" id="KW-1185">Reference proteome</keyword>
<dbReference type="RefSeq" id="WP_088594676.1">
    <property type="nucleotide sequence ID" value="NZ_CP022022.1"/>
</dbReference>
<dbReference type="PROSITE" id="PS51257">
    <property type="entry name" value="PROKAR_LIPOPROTEIN"/>
    <property type="match status" value="1"/>
</dbReference>
<dbReference type="AlphaFoldDB" id="A0A1Z4BR48"/>
<organism evidence="1 2">
    <name type="scientific">Capnocytophaga endodontalis</name>
    <dbReference type="NCBI Taxonomy" id="2708117"/>
    <lineage>
        <taxon>Bacteria</taxon>
        <taxon>Pseudomonadati</taxon>
        <taxon>Bacteroidota</taxon>
        <taxon>Flavobacteriia</taxon>
        <taxon>Flavobacteriales</taxon>
        <taxon>Flavobacteriaceae</taxon>
        <taxon>Capnocytophaga</taxon>
    </lineage>
</organism>
<proteinExistence type="predicted"/>